<gene>
    <name evidence="1" type="ORF">SAMN04488027_10462</name>
</gene>
<evidence type="ECO:0000313" key="1">
    <source>
        <dbReference type="EMBL" id="SDG61937.1"/>
    </source>
</evidence>
<dbReference type="STRING" id="470826.SAMN04488027_10462"/>
<dbReference type="Proteomes" id="UP000199296">
    <property type="component" value="Unassembled WGS sequence"/>
</dbReference>
<protein>
    <submittedName>
        <fullName evidence="1">RNA polymerase Rpb6</fullName>
    </submittedName>
</protein>
<organism evidence="1 2">
    <name type="scientific">Psychroflexus sediminis</name>
    <dbReference type="NCBI Taxonomy" id="470826"/>
    <lineage>
        <taxon>Bacteria</taxon>
        <taxon>Pseudomonadati</taxon>
        <taxon>Bacteroidota</taxon>
        <taxon>Flavobacteriia</taxon>
        <taxon>Flavobacteriales</taxon>
        <taxon>Flavobacteriaceae</taxon>
        <taxon>Psychroflexus</taxon>
    </lineage>
</organism>
<proteinExistence type="predicted"/>
<sequence length="111" mass="12987">MNSNIKHTNAPISTTTINKNKVDAATGNIYEAISIVAKRSNQINVEMKKELLEKLDEFATYNENLDEVFENKEQIEVSKYYERLPKPHSIAMDEWLDDKIYFRNTKENTEE</sequence>
<dbReference type="EMBL" id="FNCW01000004">
    <property type="protein sequence ID" value="SDG61937.1"/>
    <property type="molecule type" value="Genomic_DNA"/>
</dbReference>
<keyword evidence="2" id="KW-1185">Reference proteome</keyword>
<evidence type="ECO:0000313" key="2">
    <source>
        <dbReference type="Proteomes" id="UP000199296"/>
    </source>
</evidence>
<name>A0A1G7VQG6_9FLAO</name>
<reference evidence="1 2" key="1">
    <citation type="submission" date="2016-10" db="EMBL/GenBank/DDBJ databases">
        <authorList>
            <person name="de Groot N.N."/>
        </authorList>
    </citation>
    <scope>NUCLEOTIDE SEQUENCE [LARGE SCALE GENOMIC DNA]</scope>
    <source>
        <strain evidence="1 2">DSM 19803</strain>
    </source>
</reference>
<accession>A0A1G7VQG6</accession>
<dbReference type="AlphaFoldDB" id="A0A1G7VQG6"/>
<dbReference type="RefSeq" id="WP_093366295.1">
    <property type="nucleotide sequence ID" value="NZ_FNCW01000004.1"/>
</dbReference>
<dbReference type="OrthoDB" id="9429628at2"/>